<comment type="caution">
    <text evidence="3">The sequence shown here is derived from an EMBL/GenBank/DDBJ whole genome shotgun (WGS) entry which is preliminary data.</text>
</comment>
<accession>A0A0F9SXI0</accession>
<keyword evidence="2" id="KW-1133">Transmembrane helix</keyword>
<dbReference type="AlphaFoldDB" id="A0A0F9SXI0"/>
<proteinExistence type="predicted"/>
<reference evidence="3" key="1">
    <citation type="journal article" date="2015" name="Nature">
        <title>Complex archaea that bridge the gap between prokaryotes and eukaryotes.</title>
        <authorList>
            <person name="Spang A."/>
            <person name="Saw J.H."/>
            <person name="Jorgensen S.L."/>
            <person name="Zaremba-Niedzwiedzka K."/>
            <person name="Martijn J."/>
            <person name="Lind A.E."/>
            <person name="van Eijk R."/>
            <person name="Schleper C."/>
            <person name="Guy L."/>
            <person name="Ettema T.J."/>
        </authorList>
    </citation>
    <scope>NUCLEOTIDE SEQUENCE</scope>
</reference>
<dbReference type="EMBL" id="LAZR01000379">
    <property type="protein sequence ID" value="KKN71629.1"/>
    <property type="molecule type" value="Genomic_DNA"/>
</dbReference>
<feature type="region of interest" description="Disordered" evidence="1">
    <location>
        <begin position="704"/>
        <end position="758"/>
    </location>
</feature>
<protein>
    <recommendedName>
        <fullName evidence="4">EF-hand domain-containing protein</fullName>
    </recommendedName>
</protein>
<evidence type="ECO:0000256" key="1">
    <source>
        <dbReference type="SAM" id="MobiDB-lite"/>
    </source>
</evidence>
<keyword evidence="2" id="KW-0812">Transmembrane</keyword>
<feature type="transmembrane region" description="Helical" evidence="2">
    <location>
        <begin position="600"/>
        <end position="625"/>
    </location>
</feature>
<feature type="transmembrane region" description="Helical" evidence="2">
    <location>
        <begin position="575"/>
        <end position="594"/>
    </location>
</feature>
<feature type="compositionally biased region" description="Low complexity" evidence="1">
    <location>
        <begin position="704"/>
        <end position="731"/>
    </location>
</feature>
<keyword evidence="2" id="KW-0472">Membrane</keyword>
<feature type="transmembrane region" description="Helical" evidence="2">
    <location>
        <begin position="677"/>
        <end position="696"/>
    </location>
</feature>
<evidence type="ECO:0008006" key="4">
    <source>
        <dbReference type="Google" id="ProtNLM"/>
    </source>
</evidence>
<gene>
    <name evidence="3" type="ORF">LCGC14_0418570</name>
</gene>
<evidence type="ECO:0000256" key="2">
    <source>
        <dbReference type="SAM" id="Phobius"/>
    </source>
</evidence>
<name>A0A0F9SXI0_9ZZZZ</name>
<sequence>MATTNAISFRRLGRSLQPVIRTAADLAAAVELDEVHWVSTAAPIEGLHVDDVLLRWIDTDGNGRIMCWEMRDAVAWLLDVLTDRAGIDQRSTAIRLADINTRTPAGQTIRAAAQKMLRRRGAGDDDFLTLDQIRQIKQQVQASSVSEAGVVLPEAAEQPEIRQFLTDIIIAVDGVPHPSDREGVDQETLGRFMAESTAHLAWLEQGRPPADGKTNDIFPLGDQTAAAYEIVQALRRKLDQYFAQCHAVALDAELAGRMGWTAAELDTLDLDDLAAIDKLLTDAPIARAQATLELAYDSPINPHNEAALEQFRRQVAEPIVGKSATLSAKQWAQIKRFFTAHEAWSAAKATTHIAAIDPQALQTYQDERFARAVGALIADSEQTAFHLDNIRLVEKLLLYQAGMIDLANNFIAFPDLYDPARRAIFEMGSLVIDGSRFDFAVKVDNRAEHARMAAIGNMFLMYVEVTPHDGGAPFELAAPVTAGNKGNLCVGKRGIFQDRDGHEHGARIMHIVENPISLREAMVAPFVRLGRLLTGKIESITTEAEKKLDATATATMSQTSAPAAQGKSPMATGGMLMGAGLAVAALGSALAYMTEKLTKLQWWEICIGIGGAVVAVLLPTIIVAWMKLRKRDLSAILEASGWAINARMRLTRKMGRAFTRHSRPPRQRLTPRQRRRIAKVIAILVVAAILAYVVVYDYHRRQATPTTQPAPTKPATTKPATTKPTTVPTAQLTSPLFRKLVWSPPEDRLHPPGPPQAC</sequence>
<evidence type="ECO:0000313" key="3">
    <source>
        <dbReference type="EMBL" id="KKN71629.1"/>
    </source>
</evidence>
<organism evidence="3">
    <name type="scientific">marine sediment metagenome</name>
    <dbReference type="NCBI Taxonomy" id="412755"/>
    <lineage>
        <taxon>unclassified sequences</taxon>
        <taxon>metagenomes</taxon>
        <taxon>ecological metagenomes</taxon>
    </lineage>
</organism>